<reference evidence="23 24" key="1">
    <citation type="submission" date="2018-08" db="EMBL/GenBank/DDBJ databases">
        <title>Aphanomyces genome sequencing and annotation.</title>
        <authorList>
            <person name="Minardi D."/>
            <person name="Oidtmann B."/>
            <person name="Van Der Giezen M."/>
            <person name="Studholme D.J."/>
        </authorList>
    </citation>
    <scope>NUCLEOTIDE SEQUENCE [LARGE SCALE GENOMIC DNA]</scope>
    <source>
        <strain evidence="23 24">197901</strain>
    </source>
</reference>
<dbReference type="InterPro" id="IPR002575">
    <property type="entry name" value="Aminoglycoside_PTrfase"/>
</dbReference>
<dbReference type="Gene3D" id="1.10.540.10">
    <property type="entry name" value="Acyl-CoA dehydrogenase/oxidase, N-terminal domain"/>
    <property type="match status" value="1"/>
</dbReference>
<feature type="non-terminal residue" evidence="23">
    <location>
        <position position="1"/>
    </location>
</feature>
<dbReference type="Pfam" id="PF02771">
    <property type="entry name" value="Acyl-CoA_dh_N"/>
    <property type="match status" value="1"/>
</dbReference>
<dbReference type="SUPFAM" id="SSF56112">
    <property type="entry name" value="Protein kinase-like (PK-like)"/>
    <property type="match status" value="1"/>
</dbReference>
<comment type="function">
    <text evidence="13">Acyl-CoA dehydrogenase, that exhibits maximal activity towards saturated C22-CoA. Probably participates in beta-oxydation and energy production but could also play a role in the metabolism of specific fatty acids to control fatty acids composition of cellular lipids in brain.</text>
</comment>
<evidence type="ECO:0000256" key="9">
    <source>
        <dbReference type="ARBA" id="ARBA00023002"/>
    </source>
</evidence>
<gene>
    <name evidence="23" type="ORF">DYB31_012124</name>
</gene>
<evidence type="ECO:0000256" key="8">
    <source>
        <dbReference type="ARBA" id="ARBA00022832"/>
    </source>
</evidence>
<dbReference type="PANTHER" id="PTHR48083">
    <property type="entry name" value="MEDIUM-CHAIN SPECIFIC ACYL-COA DEHYDROGENASE, MITOCHONDRIAL-RELATED"/>
    <property type="match status" value="1"/>
</dbReference>
<feature type="domain" description="Acyl-CoA dehydrogenase/oxidase C-terminal" evidence="20">
    <location>
        <begin position="455"/>
        <end position="542"/>
    </location>
</feature>
<evidence type="ECO:0000256" key="6">
    <source>
        <dbReference type="ARBA" id="ARBA00022630"/>
    </source>
</evidence>
<name>A0A397F4C3_APHAT</name>
<protein>
    <recommendedName>
        <fullName evidence="12">Acyl-CoA dehydrogenase family member 11</fullName>
    </recommendedName>
</protein>
<keyword evidence="8" id="KW-0443">Lipid metabolism</keyword>
<keyword evidence="7" id="KW-0274">FAD</keyword>
<evidence type="ECO:0000256" key="15">
    <source>
        <dbReference type="ARBA" id="ARBA00048020"/>
    </source>
</evidence>
<evidence type="ECO:0000256" key="1">
    <source>
        <dbReference type="ARBA" id="ARBA00001974"/>
    </source>
</evidence>
<dbReference type="InterPro" id="IPR037069">
    <property type="entry name" value="AcylCoA_DH/ox_N_sf"/>
</dbReference>
<evidence type="ECO:0000256" key="3">
    <source>
        <dbReference type="ARBA" id="ARBA00004325"/>
    </source>
</evidence>
<comment type="subcellular location">
    <subcellularLocation>
        <location evidence="3">Mitochondrion membrane</location>
    </subcellularLocation>
    <subcellularLocation>
        <location evidence="2">Peroxisome</location>
    </subcellularLocation>
</comment>
<comment type="similarity">
    <text evidence="5">Belongs to the acyl-CoA dehydrogenase family.</text>
</comment>
<dbReference type="InterPro" id="IPR011009">
    <property type="entry name" value="Kinase-like_dom_sf"/>
</dbReference>
<dbReference type="SUPFAM" id="SSF56645">
    <property type="entry name" value="Acyl-CoA dehydrogenase NM domain-like"/>
    <property type="match status" value="1"/>
</dbReference>
<dbReference type="GO" id="GO:0033539">
    <property type="term" value="P:fatty acid beta-oxidation using acyl-CoA dehydrogenase"/>
    <property type="evidence" value="ECO:0007669"/>
    <property type="project" value="TreeGrafter"/>
</dbReference>
<keyword evidence="9" id="KW-0560">Oxidoreductase</keyword>
<dbReference type="InterPro" id="IPR046373">
    <property type="entry name" value="Acyl-CoA_Oxase/DH_mid-dom_sf"/>
</dbReference>
<evidence type="ECO:0000256" key="5">
    <source>
        <dbReference type="ARBA" id="ARBA00009347"/>
    </source>
</evidence>
<dbReference type="GO" id="GO:0031966">
    <property type="term" value="C:mitochondrial membrane"/>
    <property type="evidence" value="ECO:0007669"/>
    <property type="project" value="UniProtKB-SubCell"/>
</dbReference>
<evidence type="ECO:0000256" key="10">
    <source>
        <dbReference type="ARBA" id="ARBA00023136"/>
    </source>
</evidence>
<evidence type="ECO:0000313" key="23">
    <source>
        <dbReference type="EMBL" id="RHZ14913.1"/>
    </source>
</evidence>
<comment type="catalytic activity">
    <reaction evidence="17">
        <text>tricosanoyl-CoA + oxidized [electron-transfer flavoprotein] + H(+) = (2E)-tricosenoyl-CoA + reduced [electron-transfer flavoprotein]</text>
        <dbReference type="Rhea" id="RHEA:48220"/>
        <dbReference type="Rhea" id="RHEA-COMP:10685"/>
        <dbReference type="Rhea" id="RHEA-COMP:10686"/>
        <dbReference type="ChEBI" id="CHEBI:15378"/>
        <dbReference type="ChEBI" id="CHEBI:57692"/>
        <dbReference type="ChEBI" id="CHEBI:58307"/>
        <dbReference type="ChEBI" id="CHEBI:90118"/>
        <dbReference type="ChEBI" id="CHEBI:90119"/>
    </reaction>
    <physiologicalReaction direction="left-to-right" evidence="17">
        <dbReference type="Rhea" id="RHEA:48221"/>
    </physiologicalReaction>
</comment>
<dbReference type="GO" id="GO:0050660">
    <property type="term" value="F:flavin adenine dinucleotide binding"/>
    <property type="evidence" value="ECO:0007669"/>
    <property type="project" value="InterPro"/>
</dbReference>
<evidence type="ECO:0000256" key="16">
    <source>
        <dbReference type="ARBA" id="ARBA00048086"/>
    </source>
</evidence>
<comment type="pathway">
    <text evidence="4">Lipid metabolism; fatty acid beta-oxidation.</text>
</comment>
<evidence type="ECO:0000256" key="4">
    <source>
        <dbReference type="ARBA" id="ARBA00005005"/>
    </source>
</evidence>
<comment type="caution">
    <text evidence="23">The sequence shown here is derived from an EMBL/GenBank/DDBJ whole genome shotgun (WGS) entry which is preliminary data.</text>
</comment>
<evidence type="ECO:0000256" key="17">
    <source>
        <dbReference type="ARBA" id="ARBA00048395"/>
    </source>
</evidence>
<dbReference type="GO" id="GO:0005777">
    <property type="term" value="C:peroxisome"/>
    <property type="evidence" value="ECO:0007669"/>
    <property type="project" value="UniProtKB-SubCell"/>
</dbReference>
<evidence type="ECO:0000256" key="14">
    <source>
        <dbReference type="ARBA" id="ARBA00047443"/>
    </source>
</evidence>
<organism evidence="23 24">
    <name type="scientific">Aphanomyces astaci</name>
    <name type="common">Crayfish plague agent</name>
    <dbReference type="NCBI Taxonomy" id="112090"/>
    <lineage>
        <taxon>Eukaryota</taxon>
        <taxon>Sar</taxon>
        <taxon>Stramenopiles</taxon>
        <taxon>Oomycota</taxon>
        <taxon>Saprolegniomycetes</taxon>
        <taxon>Saprolegniales</taxon>
        <taxon>Verrucalvaceae</taxon>
        <taxon>Aphanomyces</taxon>
    </lineage>
</organism>
<evidence type="ECO:0000259" key="20">
    <source>
        <dbReference type="Pfam" id="PF00441"/>
    </source>
</evidence>
<evidence type="ECO:0000256" key="19">
    <source>
        <dbReference type="ARBA" id="ARBA00049140"/>
    </source>
</evidence>
<evidence type="ECO:0000256" key="11">
    <source>
        <dbReference type="ARBA" id="ARBA00023140"/>
    </source>
</evidence>
<dbReference type="GO" id="GO:0003995">
    <property type="term" value="F:acyl-CoA dehydrogenase activity"/>
    <property type="evidence" value="ECO:0007669"/>
    <property type="project" value="TreeGrafter"/>
</dbReference>
<comment type="catalytic activity">
    <reaction evidence="15">
        <text>docosanoyl-CoA + oxidized [electron-transfer flavoprotein] + H(+) = (2E)-docosenoyl-CoA + reduced [electron-transfer flavoprotein]</text>
        <dbReference type="Rhea" id="RHEA:47228"/>
        <dbReference type="Rhea" id="RHEA-COMP:10685"/>
        <dbReference type="Rhea" id="RHEA-COMP:10686"/>
        <dbReference type="ChEBI" id="CHEBI:15378"/>
        <dbReference type="ChEBI" id="CHEBI:57692"/>
        <dbReference type="ChEBI" id="CHEBI:58307"/>
        <dbReference type="ChEBI" id="CHEBI:65059"/>
        <dbReference type="ChEBI" id="CHEBI:74692"/>
    </reaction>
    <physiologicalReaction direction="left-to-right" evidence="15">
        <dbReference type="Rhea" id="RHEA:47229"/>
    </physiologicalReaction>
</comment>
<comment type="catalytic activity">
    <reaction evidence="14">
        <text>a 2,3-saturated acyl-CoA + oxidized [electron-transfer flavoprotein] + H(+) = a (2E)-enoyl-CoA + reduced [electron-transfer flavoprotein]</text>
        <dbReference type="Rhea" id="RHEA:44704"/>
        <dbReference type="Rhea" id="RHEA-COMP:10685"/>
        <dbReference type="Rhea" id="RHEA-COMP:10686"/>
        <dbReference type="ChEBI" id="CHEBI:15378"/>
        <dbReference type="ChEBI" id="CHEBI:57692"/>
        <dbReference type="ChEBI" id="CHEBI:58307"/>
        <dbReference type="ChEBI" id="CHEBI:58856"/>
        <dbReference type="ChEBI" id="CHEBI:65111"/>
    </reaction>
    <physiologicalReaction direction="left-to-right" evidence="14">
        <dbReference type="Rhea" id="RHEA:44705"/>
    </physiologicalReaction>
</comment>
<dbReference type="Pfam" id="PF00441">
    <property type="entry name" value="Acyl-CoA_dh_1"/>
    <property type="match status" value="2"/>
</dbReference>
<keyword evidence="8" id="KW-0276">Fatty acid metabolism</keyword>
<evidence type="ECO:0000256" key="12">
    <source>
        <dbReference type="ARBA" id="ARBA00040622"/>
    </source>
</evidence>
<evidence type="ECO:0000256" key="18">
    <source>
        <dbReference type="ARBA" id="ARBA00048399"/>
    </source>
</evidence>
<evidence type="ECO:0000259" key="21">
    <source>
        <dbReference type="Pfam" id="PF01636"/>
    </source>
</evidence>
<dbReference type="SUPFAM" id="SSF47203">
    <property type="entry name" value="Acyl-CoA dehydrogenase C-terminal domain-like"/>
    <property type="match status" value="1"/>
</dbReference>
<feature type="domain" description="Aminoglycoside phosphotransferase" evidence="21">
    <location>
        <begin position="38"/>
        <end position="93"/>
    </location>
</feature>
<dbReference type="InterPro" id="IPR036250">
    <property type="entry name" value="AcylCo_DH-like_C"/>
</dbReference>
<evidence type="ECO:0000256" key="13">
    <source>
        <dbReference type="ARBA" id="ARBA00046026"/>
    </source>
</evidence>
<proteinExistence type="inferred from homology"/>
<dbReference type="VEuPathDB" id="FungiDB:H257_11875"/>
<keyword evidence="10" id="KW-0472">Membrane</keyword>
<comment type="catalytic activity">
    <reaction evidence="16">
        <text>tetracosanoyl-CoA + oxidized [electron-transfer flavoprotein] + H(+) = (2E)-tetracosenoyl-CoA + reduced [electron-transfer flavoprotein]</text>
        <dbReference type="Rhea" id="RHEA:47232"/>
        <dbReference type="Rhea" id="RHEA-COMP:10685"/>
        <dbReference type="Rhea" id="RHEA-COMP:10686"/>
        <dbReference type="ChEBI" id="CHEBI:15378"/>
        <dbReference type="ChEBI" id="CHEBI:57692"/>
        <dbReference type="ChEBI" id="CHEBI:58307"/>
        <dbReference type="ChEBI" id="CHEBI:65052"/>
        <dbReference type="ChEBI" id="CHEBI:74693"/>
    </reaction>
    <physiologicalReaction direction="left-to-right" evidence="16">
        <dbReference type="Rhea" id="RHEA:47233"/>
    </physiologicalReaction>
</comment>
<dbReference type="EMBL" id="QUTE01010177">
    <property type="protein sequence ID" value="RHZ14913.1"/>
    <property type="molecule type" value="Genomic_DNA"/>
</dbReference>
<accession>A0A397F4C3</accession>
<evidence type="ECO:0000256" key="2">
    <source>
        <dbReference type="ARBA" id="ARBA00004275"/>
    </source>
</evidence>
<feature type="domain" description="Acyl-CoA dehydrogenase/oxidase N-terminal" evidence="22">
    <location>
        <begin position="278"/>
        <end position="346"/>
    </location>
</feature>
<dbReference type="InterPro" id="IPR009100">
    <property type="entry name" value="AcylCoA_DH/oxidase_NM_dom_sf"/>
</dbReference>
<evidence type="ECO:0000259" key="22">
    <source>
        <dbReference type="Pfam" id="PF02771"/>
    </source>
</evidence>
<dbReference type="Gene3D" id="3.90.1200.10">
    <property type="match status" value="1"/>
</dbReference>
<evidence type="ECO:0000313" key="24">
    <source>
        <dbReference type="Proteomes" id="UP000266196"/>
    </source>
</evidence>
<dbReference type="Proteomes" id="UP000266196">
    <property type="component" value="Unassembled WGS sequence"/>
</dbReference>
<dbReference type="Pfam" id="PF01636">
    <property type="entry name" value="APH"/>
    <property type="match status" value="1"/>
</dbReference>
<evidence type="ECO:0000256" key="7">
    <source>
        <dbReference type="ARBA" id="ARBA00022827"/>
    </source>
</evidence>
<dbReference type="PANTHER" id="PTHR48083:SF13">
    <property type="entry name" value="ACYL-COA DEHYDROGENASE FAMILY MEMBER 11"/>
    <property type="match status" value="1"/>
</dbReference>
<dbReference type="AlphaFoldDB" id="A0A397F4C3"/>
<dbReference type="InterPro" id="IPR050741">
    <property type="entry name" value="Acyl-CoA_dehydrogenase"/>
</dbReference>
<comment type="cofactor">
    <cofactor evidence="1">
        <name>FAD</name>
        <dbReference type="ChEBI" id="CHEBI:57692"/>
    </cofactor>
</comment>
<sequence>GQYNAQMAVLVQHKIALGGEGDVKAVSDYLHGAVGSIPDESCIVHGDFRLDNVIFHPTEPRIVALLDWELSTVGHPLADVATLCSFYRVPATTSPQMVHGLANRNLPLLGIPTEAHVVRTYCKRMLRYPVVDATWRFYLSLVFFRLAVILQGVYARQVLGNASSAHAGAAKDCYLLFIQLGASIGHEGGYNNDALSNNNMVNPSVFMGLPLSPHALQVYGKLQRFCDARVFPSESVHVAELAALKDAGRAWLEVPPIVETLKAEAKALGLWNLFLTKVTLPNGVTYGETLTNVEYALMCELMGRCVTLAPEVFNCAAPDTGNMEILSRFGTWEQQQRWLVPLCEGKIRSCFAMTERYVASSDATNVCTQVREGVSLKRPMHVFGYDDAPHGHLEVSFRNVKVPLTSVLLGDGRGFEIAQARLGPGRIHHCMRAIGMAERCMELMVLQLVEQVEDDICAARLLTLHAAHEMDTKGNKAAAQAIAMIKIVAPNMAIKVCDRAVQIHGAAGVSQDFVLAYYLAALRTLRLADGPDEVHMRTIAKAEFVKSHL</sequence>
<keyword evidence="6" id="KW-0285">Flavoprotein</keyword>
<dbReference type="InterPro" id="IPR009075">
    <property type="entry name" value="AcylCo_DH/oxidase_C"/>
</dbReference>
<comment type="catalytic activity">
    <reaction evidence="18">
        <text>hexacosanoyl-CoA + oxidized [electron-transfer flavoprotein] + H(+) = (2E)-hexacosenoyl-CoA + reduced [electron-transfer flavoprotein]</text>
        <dbReference type="Rhea" id="RHEA:48216"/>
        <dbReference type="Rhea" id="RHEA-COMP:10685"/>
        <dbReference type="Rhea" id="RHEA-COMP:10686"/>
        <dbReference type="ChEBI" id="CHEBI:15378"/>
        <dbReference type="ChEBI" id="CHEBI:57692"/>
        <dbReference type="ChEBI" id="CHEBI:58307"/>
        <dbReference type="ChEBI" id="CHEBI:64868"/>
        <dbReference type="ChEBI" id="CHEBI:74281"/>
    </reaction>
    <physiologicalReaction direction="left-to-right" evidence="18">
        <dbReference type="Rhea" id="RHEA:48217"/>
    </physiologicalReaction>
</comment>
<keyword evidence="11" id="KW-0576">Peroxisome</keyword>
<dbReference type="Gene3D" id="1.20.140.10">
    <property type="entry name" value="Butyryl-CoA Dehydrogenase, subunit A, domain 3"/>
    <property type="match status" value="1"/>
</dbReference>
<comment type="catalytic activity">
    <reaction evidence="19">
        <text>eicosanoyl-CoA + oxidized [electron-transfer flavoprotein] + H(+) = (2E)-eicosenoyl-CoA + reduced [electron-transfer flavoprotein]</text>
        <dbReference type="Rhea" id="RHEA:47236"/>
        <dbReference type="Rhea" id="RHEA-COMP:10685"/>
        <dbReference type="Rhea" id="RHEA-COMP:10686"/>
        <dbReference type="ChEBI" id="CHEBI:15378"/>
        <dbReference type="ChEBI" id="CHEBI:57380"/>
        <dbReference type="ChEBI" id="CHEBI:57692"/>
        <dbReference type="ChEBI" id="CHEBI:58307"/>
        <dbReference type="ChEBI" id="CHEBI:74691"/>
    </reaction>
    <physiologicalReaction direction="left-to-right" evidence="19">
        <dbReference type="Rhea" id="RHEA:47237"/>
    </physiologicalReaction>
</comment>
<feature type="domain" description="Acyl-CoA dehydrogenase/oxidase C-terminal" evidence="20">
    <location>
        <begin position="412"/>
        <end position="445"/>
    </location>
</feature>
<dbReference type="Gene3D" id="2.40.110.10">
    <property type="entry name" value="Butyryl-CoA Dehydrogenase, subunit A, domain 2"/>
    <property type="match status" value="1"/>
</dbReference>
<dbReference type="InterPro" id="IPR013786">
    <property type="entry name" value="AcylCoA_DH/ox_N"/>
</dbReference>